<gene>
    <name evidence="1" type="ORF">K1T71_009840</name>
</gene>
<proteinExistence type="predicted"/>
<reference evidence="1 2" key="1">
    <citation type="journal article" date="2021" name="Front. Genet.">
        <title>Chromosome-Level Genome Assembly Reveals Significant Gene Expansion in the Toll and IMD Signaling Pathways of Dendrolimus kikuchii.</title>
        <authorList>
            <person name="Zhou J."/>
            <person name="Wu P."/>
            <person name="Xiong Z."/>
            <person name="Liu N."/>
            <person name="Zhao N."/>
            <person name="Ji M."/>
            <person name="Qiu Y."/>
            <person name="Yang B."/>
        </authorList>
    </citation>
    <scope>NUCLEOTIDE SEQUENCE [LARGE SCALE GENOMIC DNA]</scope>
    <source>
        <strain evidence="1">Ann1</strain>
    </source>
</reference>
<evidence type="ECO:0000313" key="1">
    <source>
        <dbReference type="EMBL" id="KAJ0174732.1"/>
    </source>
</evidence>
<organism evidence="1 2">
    <name type="scientific">Dendrolimus kikuchii</name>
    <dbReference type="NCBI Taxonomy" id="765133"/>
    <lineage>
        <taxon>Eukaryota</taxon>
        <taxon>Metazoa</taxon>
        <taxon>Ecdysozoa</taxon>
        <taxon>Arthropoda</taxon>
        <taxon>Hexapoda</taxon>
        <taxon>Insecta</taxon>
        <taxon>Pterygota</taxon>
        <taxon>Neoptera</taxon>
        <taxon>Endopterygota</taxon>
        <taxon>Lepidoptera</taxon>
        <taxon>Glossata</taxon>
        <taxon>Ditrysia</taxon>
        <taxon>Bombycoidea</taxon>
        <taxon>Lasiocampidae</taxon>
        <taxon>Dendrolimus</taxon>
    </lineage>
</organism>
<comment type="caution">
    <text evidence="1">The sequence shown here is derived from an EMBL/GenBank/DDBJ whole genome shotgun (WGS) entry which is preliminary data.</text>
</comment>
<protein>
    <submittedName>
        <fullName evidence="1">Uncharacterized protein</fullName>
    </submittedName>
</protein>
<evidence type="ECO:0000313" key="2">
    <source>
        <dbReference type="Proteomes" id="UP000824533"/>
    </source>
</evidence>
<dbReference type="Proteomes" id="UP000824533">
    <property type="component" value="Linkage Group LG17"/>
</dbReference>
<keyword evidence="2" id="KW-1185">Reference proteome</keyword>
<sequence>MKNVFLFILAFVAFYVESASHKRKHNSHVPEEDIPNVEDYIEEMPISDEYKDFAVAGGFNLDAGFRSTKQRQESTRRHRSINSY</sequence>
<name>A0ACC1CU24_9NEOP</name>
<accession>A0ACC1CU24</accession>
<dbReference type="EMBL" id="CM034403">
    <property type="protein sequence ID" value="KAJ0174732.1"/>
    <property type="molecule type" value="Genomic_DNA"/>
</dbReference>